<evidence type="ECO:0000256" key="2">
    <source>
        <dbReference type="SAM" id="Phobius"/>
    </source>
</evidence>
<evidence type="ECO:0000313" key="3">
    <source>
        <dbReference type="EMBL" id="CAJ2505448.1"/>
    </source>
</evidence>
<accession>A0AAI8VIC2</accession>
<dbReference type="EMBL" id="CAUWAG010000007">
    <property type="protein sequence ID" value="CAJ2505448.1"/>
    <property type="molecule type" value="Genomic_DNA"/>
</dbReference>
<proteinExistence type="predicted"/>
<dbReference type="Proteomes" id="UP001295740">
    <property type="component" value="Unassembled WGS sequence"/>
</dbReference>
<feature type="transmembrane region" description="Helical" evidence="2">
    <location>
        <begin position="247"/>
        <end position="267"/>
    </location>
</feature>
<dbReference type="AlphaFoldDB" id="A0AAI8VIC2"/>
<keyword evidence="2" id="KW-0472">Membrane</keyword>
<reference evidence="3" key="1">
    <citation type="submission" date="2023-10" db="EMBL/GenBank/DDBJ databases">
        <authorList>
            <person name="Hackl T."/>
        </authorList>
    </citation>
    <scope>NUCLEOTIDE SEQUENCE</scope>
</reference>
<feature type="region of interest" description="Disordered" evidence="1">
    <location>
        <begin position="338"/>
        <end position="358"/>
    </location>
</feature>
<gene>
    <name evidence="3" type="ORF">KHLLAP_LOCUS5916</name>
</gene>
<evidence type="ECO:0000256" key="1">
    <source>
        <dbReference type="SAM" id="MobiDB-lite"/>
    </source>
</evidence>
<protein>
    <submittedName>
        <fullName evidence="3">Uu.00g128420.m01.CDS01</fullName>
    </submittedName>
</protein>
<name>A0AAI8VIC2_9PEZI</name>
<comment type="caution">
    <text evidence="3">The sequence shown here is derived from an EMBL/GenBank/DDBJ whole genome shotgun (WGS) entry which is preliminary data.</text>
</comment>
<feature type="transmembrane region" description="Helical" evidence="2">
    <location>
        <begin position="6"/>
        <end position="27"/>
    </location>
</feature>
<keyword evidence="2" id="KW-0812">Transmembrane</keyword>
<sequence length="358" mass="39555">MPRITVSRILGLVPLTWVCLAGTWFFLPSPVVRDIYHDGYIEQRLRTGSTVTTVVERSRFGSNVQQQCSGECSGLIFDWRLEGHGPSDSLMLSVGKARVNLTEAVLKGPSDSKPEDQRTTAYLSPSFRAGIGAGGTDHETILPWFTWSDKVLIHALMHGYNENVQLRIFSPEPGLVEIWKDITMWASYKPGDAVRETEREVGLLASFSHIPTSQFAGAGALRANPANVKISNVRGVLPSKTWPLREIIAGPLYVPTFMLSVIIWGSTLETVPFTVILFVQMLAILLLFVGFQRINLAWLFRGRGKRRPKNRGIWGAAGPITTDEESGLLGTRPKKAMVMPPSAISRPSKSRAPLFDKA</sequence>
<keyword evidence="4" id="KW-1185">Reference proteome</keyword>
<evidence type="ECO:0000313" key="4">
    <source>
        <dbReference type="Proteomes" id="UP001295740"/>
    </source>
</evidence>
<keyword evidence="2" id="KW-1133">Transmembrane helix</keyword>
<organism evidence="3 4">
    <name type="scientific">Anthostomella pinea</name>
    <dbReference type="NCBI Taxonomy" id="933095"/>
    <lineage>
        <taxon>Eukaryota</taxon>
        <taxon>Fungi</taxon>
        <taxon>Dikarya</taxon>
        <taxon>Ascomycota</taxon>
        <taxon>Pezizomycotina</taxon>
        <taxon>Sordariomycetes</taxon>
        <taxon>Xylariomycetidae</taxon>
        <taxon>Xylariales</taxon>
        <taxon>Xylariaceae</taxon>
        <taxon>Anthostomella</taxon>
    </lineage>
</organism>
<feature type="transmembrane region" description="Helical" evidence="2">
    <location>
        <begin position="273"/>
        <end position="300"/>
    </location>
</feature>